<dbReference type="PRINTS" id="PR00507">
    <property type="entry name" value="N12N6MTFRASE"/>
</dbReference>
<dbReference type="Gene3D" id="1.20.1260.30">
    <property type="match status" value="1"/>
</dbReference>
<dbReference type="InterPro" id="IPR002052">
    <property type="entry name" value="DNA_methylase_N6_adenine_CS"/>
</dbReference>
<evidence type="ECO:0000256" key="6">
    <source>
        <dbReference type="ARBA" id="ARBA00022747"/>
    </source>
</evidence>
<comment type="catalytic activity">
    <reaction evidence="7">
        <text>a 2'-deoxyadenosine in DNA + S-adenosyl-L-methionine = an N(6)-methyl-2'-deoxyadenosine in DNA + S-adenosyl-L-homocysteine + H(+)</text>
        <dbReference type="Rhea" id="RHEA:15197"/>
        <dbReference type="Rhea" id="RHEA-COMP:12418"/>
        <dbReference type="Rhea" id="RHEA-COMP:12419"/>
        <dbReference type="ChEBI" id="CHEBI:15378"/>
        <dbReference type="ChEBI" id="CHEBI:57856"/>
        <dbReference type="ChEBI" id="CHEBI:59789"/>
        <dbReference type="ChEBI" id="CHEBI:90615"/>
        <dbReference type="ChEBI" id="CHEBI:90616"/>
        <dbReference type="EC" id="2.1.1.72"/>
    </reaction>
</comment>
<keyword evidence="4" id="KW-0808">Transferase</keyword>
<proteinExistence type="inferred from homology"/>
<dbReference type="Pfam" id="PF02384">
    <property type="entry name" value="N6_Mtase"/>
    <property type="match status" value="1"/>
</dbReference>
<dbReference type="Pfam" id="PF12161">
    <property type="entry name" value="HsdM_N"/>
    <property type="match status" value="1"/>
</dbReference>
<dbReference type="Proteomes" id="UP000271472">
    <property type="component" value="Unassembled WGS sequence"/>
</dbReference>
<dbReference type="InterPro" id="IPR038333">
    <property type="entry name" value="T1MK-like_N_sf"/>
</dbReference>
<evidence type="ECO:0000256" key="1">
    <source>
        <dbReference type="ARBA" id="ARBA00006594"/>
    </source>
</evidence>
<dbReference type="GO" id="GO:0032259">
    <property type="term" value="P:methylation"/>
    <property type="evidence" value="ECO:0007669"/>
    <property type="project" value="UniProtKB-KW"/>
</dbReference>
<dbReference type="PANTHER" id="PTHR42933:SF3">
    <property type="entry name" value="TYPE I RESTRICTION ENZYME MJAVIII METHYLASE SUBUNIT"/>
    <property type="match status" value="1"/>
</dbReference>
<dbReference type="Gene3D" id="3.40.50.150">
    <property type="entry name" value="Vaccinia Virus protein VP39"/>
    <property type="match status" value="1"/>
</dbReference>
<keyword evidence="6" id="KW-0680">Restriction system</keyword>
<sequence>MGAIVSYQTDVKRQIDTVFSIANTLRGTYQPDKYRDVIIPMVILRRLECALTATKDDVCAAYEKNASTPEAVLKRKSGYAFYNTSRYTLSKLLADAPNLKKNIKTYVNAFSPNIKEIFSDLDFEKNVDKMAKGSKLTGVVRKFSELDLNPEHVNNVAMGYMFEEVIRRFSENAEAGDHYTPREVVRLVTKLALAEGCEDLAEPGKVIKVGDFACGTGGMLSVAKEQLEETCPSATIYLYGQEVVPDTHAVALADMLIKGQRAENIKLADTMKEDCFPTERMRLVLMNPPFGQAWGGNDAADGVEKAVIAESKKLDGRFGENRLPAKSDMQLLFMQHVIHKLDPDAGRACVISNGSPLFSGGTSSGESQTRRWLLENDYIEAIVGLPCDLFYNTGIGIYIWVLSKNKSERRRGKVQLIDATGMWEKMRKSLGNKRKIVSDSQIEEIVEVYKSFKEGELSHILPCEEFLYKEYAVRQPLQRSYQITDERIDALSQGKFKEDFHNPAKAEELSLIDDADLTEKQKKQRDSLAEAEPVFEQMLSLLRENVMEEETLDWEGFSKKVKGILAELPDYKVKETPAQRKAVIDKVVDAMSVMDKRAPIRHKRDGSIVYDDATKDVEIVKLSENVEDYCEREVYPYVPDAQWFDEEDEKHVKTGAEIPFTRYFYKYEEPESSEKLLEEFNELEHQLRELMN</sequence>
<keyword evidence="3 10" id="KW-0489">Methyltransferase</keyword>
<reference evidence="11" key="1">
    <citation type="submission" date="2018-05" db="EMBL/GenBank/DDBJ databases">
        <title>Genome Sequencing of selected type strains of the family Eggerthellaceae.</title>
        <authorList>
            <person name="Danylec N."/>
            <person name="Stoll D.A."/>
            <person name="Doetsch A."/>
            <person name="Huch M."/>
        </authorList>
    </citation>
    <scope>NUCLEOTIDE SEQUENCE [LARGE SCALE GENOMIC DNA]</scope>
    <source>
        <strain evidence="11">DSM 22006</strain>
    </source>
</reference>
<feature type="domain" description="N6 adenine-specific DNA methyltransferase N-terminal" evidence="9">
    <location>
        <begin position="17"/>
        <end position="143"/>
    </location>
</feature>
<feature type="domain" description="DNA methylase adenine-specific" evidence="8">
    <location>
        <begin position="157"/>
        <end position="471"/>
    </location>
</feature>
<gene>
    <name evidence="10" type="ORF">DMP05_04210</name>
</gene>
<comment type="caution">
    <text evidence="10">The sequence shown here is derived from an EMBL/GenBank/DDBJ whole genome shotgun (WGS) entry which is preliminary data.</text>
</comment>
<name>A0A3N0IH50_9ACTN</name>
<dbReference type="InterPro" id="IPR003356">
    <property type="entry name" value="DNA_methylase_A-5"/>
</dbReference>
<keyword evidence="5" id="KW-0949">S-adenosyl-L-methionine</keyword>
<dbReference type="GO" id="GO:0008170">
    <property type="term" value="F:N-methyltransferase activity"/>
    <property type="evidence" value="ECO:0007669"/>
    <property type="project" value="InterPro"/>
</dbReference>
<evidence type="ECO:0000259" key="8">
    <source>
        <dbReference type="Pfam" id="PF02384"/>
    </source>
</evidence>
<dbReference type="SUPFAM" id="SSF53335">
    <property type="entry name" value="S-adenosyl-L-methionine-dependent methyltransferases"/>
    <property type="match status" value="1"/>
</dbReference>
<dbReference type="InterPro" id="IPR029063">
    <property type="entry name" value="SAM-dependent_MTases_sf"/>
</dbReference>
<dbReference type="InterPro" id="IPR022749">
    <property type="entry name" value="D12N6_MeTrfase_N"/>
</dbReference>
<evidence type="ECO:0000256" key="7">
    <source>
        <dbReference type="ARBA" id="ARBA00047942"/>
    </source>
</evidence>
<dbReference type="GO" id="GO:0003677">
    <property type="term" value="F:DNA binding"/>
    <property type="evidence" value="ECO:0007669"/>
    <property type="project" value="InterPro"/>
</dbReference>
<evidence type="ECO:0000259" key="9">
    <source>
        <dbReference type="Pfam" id="PF12161"/>
    </source>
</evidence>
<evidence type="ECO:0000313" key="10">
    <source>
        <dbReference type="EMBL" id="RNM35880.1"/>
    </source>
</evidence>
<organism evidence="10 11">
    <name type="scientific">Slackia isoflavoniconvertens</name>
    <dbReference type="NCBI Taxonomy" id="572010"/>
    <lineage>
        <taxon>Bacteria</taxon>
        <taxon>Bacillati</taxon>
        <taxon>Actinomycetota</taxon>
        <taxon>Coriobacteriia</taxon>
        <taxon>Eggerthellales</taxon>
        <taxon>Eggerthellaceae</taxon>
        <taxon>Slackia</taxon>
    </lineage>
</organism>
<evidence type="ECO:0000313" key="11">
    <source>
        <dbReference type="Proteomes" id="UP000271472"/>
    </source>
</evidence>
<dbReference type="GO" id="GO:0009007">
    <property type="term" value="F:site-specific DNA-methyltransferase (adenine-specific) activity"/>
    <property type="evidence" value="ECO:0007669"/>
    <property type="project" value="UniProtKB-EC"/>
</dbReference>
<accession>A0A3N0IH50</accession>
<evidence type="ECO:0000256" key="2">
    <source>
        <dbReference type="ARBA" id="ARBA00011900"/>
    </source>
</evidence>
<protein>
    <recommendedName>
        <fullName evidence="2">site-specific DNA-methyltransferase (adenine-specific)</fullName>
        <ecNumber evidence="2">2.1.1.72</ecNumber>
    </recommendedName>
</protein>
<evidence type="ECO:0000256" key="4">
    <source>
        <dbReference type="ARBA" id="ARBA00022679"/>
    </source>
</evidence>
<dbReference type="PROSITE" id="PS00092">
    <property type="entry name" value="N6_MTASE"/>
    <property type="match status" value="1"/>
</dbReference>
<dbReference type="GO" id="GO:0009307">
    <property type="term" value="P:DNA restriction-modification system"/>
    <property type="evidence" value="ECO:0007669"/>
    <property type="project" value="UniProtKB-KW"/>
</dbReference>
<evidence type="ECO:0000256" key="5">
    <source>
        <dbReference type="ARBA" id="ARBA00022691"/>
    </source>
</evidence>
<dbReference type="EC" id="2.1.1.72" evidence="2"/>
<keyword evidence="11" id="KW-1185">Reference proteome</keyword>
<dbReference type="OrthoDB" id="9784823at2"/>
<dbReference type="PANTHER" id="PTHR42933">
    <property type="entry name" value="SLR6095 PROTEIN"/>
    <property type="match status" value="1"/>
</dbReference>
<dbReference type="AlphaFoldDB" id="A0A3N0IH50"/>
<evidence type="ECO:0000256" key="3">
    <source>
        <dbReference type="ARBA" id="ARBA00022603"/>
    </source>
</evidence>
<dbReference type="InterPro" id="IPR051537">
    <property type="entry name" value="DNA_Adenine_Mtase"/>
</dbReference>
<dbReference type="EMBL" id="QIBZ01000005">
    <property type="protein sequence ID" value="RNM35880.1"/>
    <property type="molecule type" value="Genomic_DNA"/>
</dbReference>
<comment type="similarity">
    <text evidence="1">Belongs to the N(4)/N(6)-methyltransferase family.</text>
</comment>